<reference evidence="2 3" key="1">
    <citation type="submission" date="2019-03" db="EMBL/GenBank/DDBJ databases">
        <title>First draft genome of Liparis tanakae, snailfish: a comprehensive survey of snailfish specific genes.</title>
        <authorList>
            <person name="Kim W."/>
            <person name="Song I."/>
            <person name="Jeong J.-H."/>
            <person name="Kim D."/>
            <person name="Kim S."/>
            <person name="Ryu S."/>
            <person name="Song J.Y."/>
            <person name="Lee S.K."/>
        </authorList>
    </citation>
    <scope>NUCLEOTIDE SEQUENCE [LARGE SCALE GENOMIC DNA]</scope>
    <source>
        <tissue evidence="2">Muscle</tissue>
    </source>
</reference>
<protein>
    <submittedName>
        <fullName evidence="2">Uncharacterized protein</fullName>
    </submittedName>
</protein>
<gene>
    <name evidence="2" type="ORF">EYF80_020194</name>
</gene>
<organism evidence="2 3">
    <name type="scientific">Liparis tanakae</name>
    <name type="common">Tanaka's snailfish</name>
    <dbReference type="NCBI Taxonomy" id="230148"/>
    <lineage>
        <taxon>Eukaryota</taxon>
        <taxon>Metazoa</taxon>
        <taxon>Chordata</taxon>
        <taxon>Craniata</taxon>
        <taxon>Vertebrata</taxon>
        <taxon>Euteleostomi</taxon>
        <taxon>Actinopterygii</taxon>
        <taxon>Neopterygii</taxon>
        <taxon>Teleostei</taxon>
        <taxon>Neoteleostei</taxon>
        <taxon>Acanthomorphata</taxon>
        <taxon>Eupercaria</taxon>
        <taxon>Perciformes</taxon>
        <taxon>Cottioidei</taxon>
        <taxon>Cottales</taxon>
        <taxon>Liparidae</taxon>
        <taxon>Liparis</taxon>
    </lineage>
</organism>
<name>A0A4Z2HUP4_9TELE</name>
<evidence type="ECO:0000313" key="2">
    <source>
        <dbReference type="EMBL" id="TNN69549.1"/>
    </source>
</evidence>
<dbReference type="Proteomes" id="UP000314294">
    <property type="component" value="Unassembled WGS sequence"/>
</dbReference>
<feature type="region of interest" description="Disordered" evidence="1">
    <location>
        <begin position="1"/>
        <end position="21"/>
    </location>
</feature>
<feature type="compositionally biased region" description="Polar residues" evidence="1">
    <location>
        <begin position="7"/>
        <end position="16"/>
    </location>
</feature>
<keyword evidence="3" id="KW-1185">Reference proteome</keyword>
<comment type="caution">
    <text evidence="2">The sequence shown here is derived from an EMBL/GenBank/DDBJ whole genome shotgun (WGS) entry which is preliminary data.</text>
</comment>
<evidence type="ECO:0000256" key="1">
    <source>
        <dbReference type="SAM" id="MobiDB-lite"/>
    </source>
</evidence>
<proteinExistence type="predicted"/>
<evidence type="ECO:0000313" key="3">
    <source>
        <dbReference type="Proteomes" id="UP000314294"/>
    </source>
</evidence>
<dbReference type="AlphaFoldDB" id="A0A4Z2HUP4"/>
<dbReference type="EMBL" id="SRLO01000174">
    <property type="protein sequence ID" value="TNN69549.1"/>
    <property type="molecule type" value="Genomic_DNA"/>
</dbReference>
<accession>A0A4Z2HUP4</accession>
<sequence>MEEGHSFTFTESSHLTSPVVGDGGRHDYNKADGGISVALALRLTVWQRLKDESKVYVATQGFWVMKSSKSKDRITELLEN</sequence>